<comment type="caution">
    <text evidence="1">The sequence shown here is derived from an EMBL/GenBank/DDBJ whole genome shotgun (WGS) entry which is preliminary data.</text>
</comment>
<accession>A0ACB8B9P3</accession>
<keyword evidence="2" id="KW-1185">Reference proteome</keyword>
<sequence length="134" mass="15174">MPEHARIIQNFPKDPLTSLPPLSPRPPEFTPCAHLTQERMDQLGLAAQVLLNNEMGLAWDKSEKGRFREDYFKPVVIPTIENTPWMHRQPPIPPGIHDEVIELIQAKVASGVYEPCNSSYQSKWSCVAKKDSTV</sequence>
<evidence type="ECO:0000313" key="2">
    <source>
        <dbReference type="Proteomes" id="UP000790709"/>
    </source>
</evidence>
<organism evidence="1 2">
    <name type="scientific">Leucogyrophana mollusca</name>
    <dbReference type="NCBI Taxonomy" id="85980"/>
    <lineage>
        <taxon>Eukaryota</taxon>
        <taxon>Fungi</taxon>
        <taxon>Dikarya</taxon>
        <taxon>Basidiomycota</taxon>
        <taxon>Agaricomycotina</taxon>
        <taxon>Agaricomycetes</taxon>
        <taxon>Agaricomycetidae</taxon>
        <taxon>Boletales</taxon>
        <taxon>Boletales incertae sedis</taxon>
        <taxon>Leucogyrophana</taxon>
    </lineage>
</organism>
<protein>
    <submittedName>
        <fullName evidence="1">Uncharacterized protein</fullName>
    </submittedName>
</protein>
<evidence type="ECO:0000313" key="1">
    <source>
        <dbReference type="EMBL" id="KAH7922152.1"/>
    </source>
</evidence>
<gene>
    <name evidence="1" type="ORF">BV22DRAFT_1106780</name>
</gene>
<name>A0ACB8B9P3_9AGAM</name>
<reference evidence="1" key="1">
    <citation type="journal article" date="2021" name="New Phytol.">
        <title>Evolutionary innovations through gain and loss of genes in the ectomycorrhizal Boletales.</title>
        <authorList>
            <person name="Wu G."/>
            <person name="Miyauchi S."/>
            <person name="Morin E."/>
            <person name="Kuo A."/>
            <person name="Drula E."/>
            <person name="Varga T."/>
            <person name="Kohler A."/>
            <person name="Feng B."/>
            <person name="Cao Y."/>
            <person name="Lipzen A."/>
            <person name="Daum C."/>
            <person name="Hundley H."/>
            <person name="Pangilinan J."/>
            <person name="Johnson J."/>
            <person name="Barry K."/>
            <person name="LaButti K."/>
            <person name="Ng V."/>
            <person name="Ahrendt S."/>
            <person name="Min B."/>
            <person name="Choi I.G."/>
            <person name="Park H."/>
            <person name="Plett J.M."/>
            <person name="Magnuson J."/>
            <person name="Spatafora J.W."/>
            <person name="Nagy L.G."/>
            <person name="Henrissat B."/>
            <person name="Grigoriev I.V."/>
            <person name="Yang Z.L."/>
            <person name="Xu J."/>
            <person name="Martin F.M."/>
        </authorList>
    </citation>
    <scope>NUCLEOTIDE SEQUENCE</scope>
    <source>
        <strain evidence="1">KUC20120723A-06</strain>
    </source>
</reference>
<proteinExistence type="predicted"/>
<dbReference type="Proteomes" id="UP000790709">
    <property type="component" value="Unassembled WGS sequence"/>
</dbReference>
<dbReference type="EMBL" id="MU266496">
    <property type="protein sequence ID" value="KAH7922152.1"/>
    <property type="molecule type" value="Genomic_DNA"/>
</dbReference>